<gene>
    <name evidence="5" type="ORF">F907_03679</name>
    <name evidence="6" type="ORF">FPV60_16670</name>
</gene>
<keyword evidence="3" id="KW-0862">Zinc</keyword>
<dbReference type="EMBL" id="VMTP01000085">
    <property type="protein sequence ID" value="TVT78829.1"/>
    <property type="molecule type" value="Genomic_DNA"/>
</dbReference>
<comment type="similarity">
    <text evidence="1">Belongs to the Gfa family.</text>
</comment>
<evidence type="ECO:0000313" key="6">
    <source>
        <dbReference type="EMBL" id="TVT78829.1"/>
    </source>
</evidence>
<organism evidence="5 7">
    <name type="scientific">Acinetobacter colistiniresistens</name>
    <dbReference type="NCBI Taxonomy" id="280145"/>
    <lineage>
        <taxon>Bacteria</taxon>
        <taxon>Pseudomonadati</taxon>
        <taxon>Pseudomonadota</taxon>
        <taxon>Gammaproteobacteria</taxon>
        <taxon>Moraxellales</taxon>
        <taxon>Moraxellaceae</taxon>
        <taxon>Acinetobacter</taxon>
    </lineage>
</organism>
<dbReference type="InterPro" id="IPR006913">
    <property type="entry name" value="CENP-V/GFA"/>
</dbReference>
<dbReference type="GO" id="GO:0016846">
    <property type="term" value="F:carbon-sulfur lyase activity"/>
    <property type="evidence" value="ECO:0007669"/>
    <property type="project" value="InterPro"/>
</dbReference>
<feature type="domain" description="CENP-V/GFA" evidence="4">
    <location>
        <begin position="3"/>
        <end position="111"/>
    </location>
</feature>
<evidence type="ECO:0000313" key="5">
    <source>
        <dbReference type="EMBL" id="EPG34752.1"/>
    </source>
</evidence>
<dbReference type="EMBL" id="ATGK01000021">
    <property type="protein sequence ID" value="EPG34752.1"/>
    <property type="molecule type" value="Genomic_DNA"/>
</dbReference>
<sequence length="115" mass="12857">MEYKGSCHCGKISFVVQGELTEALSCNCSICQRKGSLLWFLPTDQVDISVQEDASASYQFNKHVIDHHFCTSCGIHPYAVGVDPKGNKMYALNIRCIEDLDLESIKINHFDGRSV</sequence>
<dbReference type="HOGENOM" id="CLU_055491_7_4_6"/>
<evidence type="ECO:0000256" key="3">
    <source>
        <dbReference type="ARBA" id="ARBA00022833"/>
    </source>
</evidence>
<evidence type="ECO:0000313" key="7">
    <source>
        <dbReference type="Proteomes" id="UP000014559"/>
    </source>
</evidence>
<dbReference type="Proteomes" id="UP000014559">
    <property type="component" value="Unassembled WGS sequence"/>
</dbReference>
<dbReference type="PROSITE" id="PS51891">
    <property type="entry name" value="CENP_V_GFA"/>
    <property type="match status" value="1"/>
</dbReference>
<dbReference type="Proteomes" id="UP000316981">
    <property type="component" value="Unassembled WGS sequence"/>
</dbReference>
<keyword evidence="2" id="KW-0479">Metal-binding</keyword>
<dbReference type="GeneID" id="45419601"/>
<dbReference type="Pfam" id="PF04828">
    <property type="entry name" value="GFA"/>
    <property type="match status" value="1"/>
</dbReference>
<evidence type="ECO:0000313" key="8">
    <source>
        <dbReference type="Proteomes" id="UP000316981"/>
    </source>
</evidence>
<dbReference type="SUPFAM" id="SSF51316">
    <property type="entry name" value="Mss4-like"/>
    <property type="match status" value="1"/>
</dbReference>
<proteinExistence type="inferred from homology"/>
<comment type="caution">
    <text evidence="5">The sequence shown here is derived from an EMBL/GenBank/DDBJ whole genome shotgun (WGS) entry which is preliminary data.</text>
</comment>
<protein>
    <submittedName>
        <fullName evidence="6">GFA family protein</fullName>
    </submittedName>
</protein>
<reference evidence="5 7" key="1">
    <citation type="submission" date="2013-06" db="EMBL/GenBank/DDBJ databases">
        <title>The Genome Sequence of Acinetobacter sp. NIPH 2036.</title>
        <authorList>
            <consortium name="The Broad Institute Genome Sequencing Platform"/>
            <consortium name="The Broad Institute Genome Sequencing Center for Infectious Disease"/>
            <person name="Cerqueira G."/>
            <person name="Feldgarden M."/>
            <person name="Courvalin P."/>
            <person name="Perichon B."/>
            <person name="Grillot-Courvalin C."/>
            <person name="Clermont D."/>
            <person name="Rocha E."/>
            <person name="Yoon E.-J."/>
            <person name="Nemec A."/>
            <person name="Young S.K."/>
            <person name="Zeng Q."/>
            <person name="Gargeya S."/>
            <person name="Fitzgerald M."/>
            <person name="Abouelleil A."/>
            <person name="Alvarado L."/>
            <person name="Berlin A.M."/>
            <person name="Chapman S.B."/>
            <person name="Dewar J."/>
            <person name="Goldberg J."/>
            <person name="Griggs A."/>
            <person name="Gujja S."/>
            <person name="Hansen M."/>
            <person name="Howarth C."/>
            <person name="Imamovic A."/>
            <person name="Larimer J."/>
            <person name="McCowan C."/>
            <person name="Murphy C."/>
            <person name="Pearson M."/>
            <person name="Priest M."/>
            <person name="Roberts A."/>
            <person name="Saif S."/>
            <person name="Shea T."/>
            <person name="Sykes S."/>
            <person name="Wortman J."/>
            <person name="Nusbaum C."/>
            <person name="Birren B."/>
        </authorList>
    </citation>
    <scope>NUCLEOTIDE SEQUENCE [LARGE SCALE GENOMIC DNA]</scope>
    <source>
        <strain evidence="5 7">NIPH 2036</strain>
    </source>
</reference>
<evidence type="ECO:0000256" key="2">
    <source>
        <dbReference type="ARBA" id="ARBA00022723"/>
    </source>
</evidence>
<dbReference type="InterPro" id="IPR011057">
    <property type="entry name" value="Mss4-like_sf"/>
</dbReference>
<evidence type="ECO:0000256" key="1">
    <source>
        <dbReference type="ARBA" id="ARBA00005495"/>
    </source>
</evidence>
<dbReference type="AlphaFoldDB" id="S3U5M3"/>
<dbReference type="GO" id="GO:0046872">
    <property type="term" value="F:metal ion binding"/>
    <property type="evidence" value="ECO:0007669"/>
    <property type="project" value="UniProtKB-KW"/>
</dbReference>
<dbReference type="PANTHER" id="PTHR28620">
    <property type="entry name" value="CENTROMERE PROTEIN V"/>
    <property type="match status" value="1"/>
</dbReference>
<accession>S3U5M3</accession>
<dbReference type="PATRIC" id="fig|1217696.3.peg.3613"/>
<reference evidence="6 8" key="2">
    <citation type="submission" date="2019-07" db="EMBL/GenBank/DDBJ databases">
        <title>Draft Genome Sequence of the first blaOXA-58-Harboring Acinetobacter colistiniresistens clinical isolate from Brazil.</title>
        <authorList>
            <person name="Favaro L.S."/>
            <person name="Paula-Petroli S.B."/>
            <person name="Moura C.F."/>
            <person name="Tognim M.C.B."/>
            <person name="Venancio E.J."/>
            <person name="Yamada-Ogatta S.F."/>
            <person name="Carrara-Marroni F.E."/>
        </authorList>
    </citation>
    <scope>NUCLEOTIDE SEQUENCE [LARGE SCALE GENOMIC DNA]</scope>
    <source>
        <strain evidence="6 8">DL</strain>
    </source>
</reference>
<evidence type="ECO:0000259" key="4">
    <source>
        <dbReference type="PROSITE" id="PS51891"/>
    </source>
</evidence>
<dbReference type="Gene3D" id="2.170.150.70">
    <property type="match status" value="1"/>
</dbReference>
<dbReference type="RefSeq" id="WP_016651237.1">
    <property type="nucleotide sequence ID" value="NZ_BHGD02000009.1"/>
</dbReference>
<dbReference type="InterPro" id="IPR052355">
    <property type="entry name" value="CENP-V-like"/>
</dbReference>
<dbReference type="PANTHER" id="PTHR28620:SF1">
    <property type="entry name" value="CENP-V_GFA DOMAIN-CONTAINING PROTEIN"/>
    <property type="match status" value="1"/>
</dbReference>
<name>S3U5M3_9GAMM</name>